<dbReference type="RefSeq" id="WP_009580865.1">
    <property type="nucleotide sequence ID" value="NZ_AMZN01000050.1"/>
</dbReference>
<evidence type="ECO:0000313" key="1">
    <source>
        <dbReference type="EMBL" id="ELR70718.1"/>
    </source>
</evidence>
<organism evidence="1 2">
    <name type="scientific">Fulvivirga imtechensis AK7</name>
    <dbReference type="NCBI Taxonomy" id="1237149"/>
    <lineage>
        <taxon>Bacteria</taxon>
        <taxon>Pseudomonadati</taxon>
        <taxon>Bacteroidota</taxon>
        <taxon>Cytophagia</taxon>
        <taxon>Cytophagales</taxon>
        <taxon>Fulvivirgaceae</taxon>
        <taxon>Fulvivirga</taxon>
    </lineage>
</organism>
<dbReference type="eggNOG" id="COG2197">
    <property type="taxonomic scope" value="Bacteria"/>
</dbReference>
<gene>
    <name evidence="1" type="ORF">C900_03491</name>
</gene>
<name>L8JRA6_9BACT</name>
<evidence type="ECO:0000313" key="2">
    <source>
        <dbReference type="Proteomes" id="UP000011135"/>
    </source>
</evidence>
<dbReference type="STRING" id="1237149.C900_03491"/>
<dbReference type="Proteomes" id="UP000011135">
    <property type="component" value="Unassembled WGS sequence"/>
</dbReference>
<accession>L8JRA6</accession>
<reference evidence="1 2" key="1">
    <citation type="submission" date="2012-12" db="EMBL/GenBank/DDBJ databases">
        <title>Genome assembly of Fulvivirga imtechensis AK7.</title>
        <authorList>
            <person name="Nupur N."/>
            <person name="Khatri I."/>
            <person name="Kumar R."/>
            <person name="Subramanian S."/>
            <person name="Pinnaka A."/>
        </authorList>
    </citation>
    <scope>NUCLEOTIDE SEQUENCE [LARGE SCALE GENOMIC DNA]</scope>
    <source>
        <strain evidence="1 2">AK7</strain>
    </source>
</reference>
<dbReference type="OrthoDB" id="978776at2"/>
<dbReference type="EMBL" id="AMZN01000050">
    <property type="protein sequence ID" value="ELR70718.1"/>
    <property type="molecule type" value="Genomic_DNA"/>
</dbReference>
<sequence>MATLSTKQPIGDSINVFLLGNNPIELSNIYEKLKGIRTKRFNAEIGFDLKDAYKRIMKFNPKCILIDDNLEGLYLKSLIKKLSSGGKTRNIPITIIKNSNYGNSYLGEAQDFLLKEGITSEALSNSILNSIKWKSMHKYVYKSYEKRKTQLLSFLK</sequence>
<proteinExistence type="predicted"/>
<comment type="caution">
    <text evidence="1">The sequence shown here is derived from an EMBL/GenBank/DDBJ whole genome shotgun (WGS) entry which is preliminary data.</text>
</comment>
<keyword evidence="2" id="KW-1185">Reference proteome</keyword>
<protein>
    <recommendedName>
        <fullName evidence="3">Response regulatory domain-containing protein</fullName>
    </recommendedName>
</protein>
<dbReference type="AlphaFoldDB" id="L8JRA6"/>
<evidence type="ECO:0008006" key="3">
    <source>
        <dbReference type="Google" id="ProtNLM"/>
    </source>
</evidence>